<dbReference type="InterPro" id="IPR056412">
    <property type="entry name" value="Ig_CycH"/>
</dbReference>
<evidence type="ECO:0000313" key="9">
    <source>
        <dbReference type="Proteomes" id="UP000633263"/>
    </source>
</evidence>
<keyword evidence="4" id="KW-0802">TPR repeat</keyword>
<dbReference type="PANTHER" id="PTHR47870:SF4">
    <property type="entry name" value="CYTOCHROME C-TYPE BIOGENESIS PROTEIN CYCH"/>
    <property type="match status" value="1"/>
</dbReference>
<feature type="transmembrane region" description="Helical" evidence="5">
    <location>
        <begin position="6"/>
        <end position="24"/>
    </location>
</feature>
<feature type="domain" description="Cytochrome c-type biogenesis protein H Ig-like" evidence="6">
    <location>
        <begin position="289"/>
        <end position="395"/>
    </location>
</feature>
<dbReference type="EMBL" id="BMNN01000001">
    <property type="protein sequence ID" value="GGI93895.1"/>
    <property type="molecule type" value="Genomic_DNA"/>
</dbReference>
<reference evidence="9" key="1">
    <citation type="journal article" date="2019" name="Int. J. Syst. Evol. Microbiol.">
        <title>The Global Catalogue of Microorganisms (GCM) 10K type strain sequencing project: providing services to taxonomists for standard genome sequencing and annotation.</title>
        <authorList>
            <consortium name="The Broad Institute Genomics Platform"/>
            <consortium name="The Broad Institute Genome Sequencing Center for Infectious Disease"/>
            <person name="Wu L."/>
            <person name="Ma J."/>
        </authorList>
    </citation>
    <scope>NUCLEOTIDE SEQUENCE [LARGE SCALE GENOMIC DNA]</scope>
    <source>
        <strain evidence="9">JCM 11590</strain>
    </source>
</reference>
<keyword evidence="3" id="KW-0201">Cytochrome c-type biogenesis</keyword>
<comment type="caution">
    <text evidence="8">The sequence shown here is derived from an EMBL/GenBank/DDBJ whole genome shotgun (WGS) entry which is preliminary data.</text>
</comment>
<dbReference type="InterPro" id="IPR017560">
    <property type="entry name" value="Cyt_c_biogenesis_CcmI"/>
</dbReference>
<dbReference type="PANTHER" id="PTHR47870">
    <property type="entry name" value="CYTOCHROME C-TYPE BIOGENESIS PROTEIN CCMH"/>
    <property type="match status" value="1"/>
</dbReference>
<keyword evidence="2" id="KW-0677">Repeat</keyword>
<evidence type="ECO:0000313" key="8">
    <source>
        <dbReference type="EMBL" id="GGI93895.1"/>
    </source>
</evidence>
<gene>
    <name evidence="8" type="primary">cycH</name>
    <name evidence="8" type="ORF">GCM10009083_08000</name>
</gene>
<evidence type="ECO:0000256" key="5">
    <source>
        <dbReference type="SAM" id="Phobius"/>
    </source>
</evidence>
<name>A0ABQ2CKR8_9GAMM</name>
<evidence type="ECO:0000259" key="7">
    <source>
        <dbReference type="Pfam" id="PF23914"/>
    </source>
</evidence>
<proteinExistence type="predicted"/>
<dbReference type="Pfam" id="PF23892">
    <property type="entry name" value="Ig_CycH"/>
    <property type="match status" value="1"/>
</dbReference>
<dbReference type="Proteomes" id="UP000633263">
    <property type="component" value="Unassembled WGS sequence"/>
</dbReference>
<dbReference type="SUPFAM" id="SSF48452">
    <property type="entry name" value="TPR-like"/>
    <property type="match status" value="1"/>
</dbReference>
<keyword evidence="9" id="KW-1185">Reference proteome</keyword>
<dbReference type="NCBIfam" id="TIGR03142">
    <property type="entry name" value="cytochro_ccmI"/>
    <property type="match status" value="1"/>
</dbReference>
<dbReference type="RefSeq" id="WP_188635272.1">
    <property type="nucleotide sequence ID" value="NZ_BMNN01000001.1"/>
</dbReference>
<comment type="subcellular location">
    <subcellularLocation>
        <location evidence="1">Cell envelope</location>
    </subcellularLocation>
</comment>
<feature type="domain" description="Cytochrome c-type biogenesis protein H TPR" evidence="7">
    <location>
        <begin position="150"/>
        <end position="259"/>
    </location>
</feature>
<dbReference type="InterPro" id="IPR056413">
    <property type="entry name" value="TPR_CcmH_CycH"/>
</dbReference>
<sequence>MTDLWLYGALLILAGVLFLVWPVWKARRQRNTVDRTALNVALYEERVAELGAQREAGEISAELHDIALEEAGKLLLEDTAKADEARRPTHRGSPIALLVAAAALPLVVVGLYLSWGNPAGLQLLREMQNDPMPADLVAYIDRMERITEVQPQNGEVWYMLGRAYLAQQRPADAANAFGNSMDLMGVHPEVLAQYAQARFFANDNKLDSEAADALSRALEMNPNEPTALGLLGINAFEAGDYAGAISYWERLQAGMPPGSEGFTAIQGGIDRARERMGEPADSAAEGPQIAVRIELAAELAEQYPDDAVVFVSARQPQGPPMPLLALRLNKSELPVEVALNSSHALMPGRSLEPGQALQISARISTDSDVRNAGHQSEAAEVKVGEQDGAVVLQIDRGM</sequence>
<evidence type="ECO:0000256" key="3">
    <source>
        <dbReference type="ARBA" id="ARBA00022748"/>
    </source>
</evidence>
<keyword evidence="5" id="KW-1133">Transmembrane helix</keyword>
<feature type="transmembrane region" description="Helical" evidence="5">
    <location>
        <begin position="95"/>
        <end position="115"/>
    </location>
</feature>
<organism evidence="8 9">
    <name type="scientific">Halopseudomonas pertucinogena</name>
    <dbReference type="NCBI Taxonomy" id="86175"/>
    <lineage>
        <taxon>Bacteria</taxon>
        <taxon>Pseudomonadati</taxon>
        <taxon>Pseudomonadota</taxon>
        <taxon>Gammaproteobacteria</taxon>
        <taxon>Pseudomonadales</taxon>
        <taxon>Pseudomonadaceae</taxon>
        <taxon>Halopseudomonas</taxon>
    </lineage>
</organism>
<evidence type="ECO:0000256" key="2">
    <source>
        <dbReference type="ARBA" id="ARBA00022737"/>
    </source>
</evidence>
<keyword evidence="5" id="KW-0812">Transmembrane</keyword>
<dbReference type="InterPro" id="IPR051263">
    <property type="entry name" value="C-type_cytochrome_biogenesis"/>
</dbReference>
<protein>
    <submittedName>
        <fullName evidence="8">Cytochrome c-type biogenesis protein CycH</fullName>
    </submittedName>
</protein>
<accession>A0ABQ2CKR8</accession>
<evidence type="ECO:0000259" key="6">
    <source>
        <dbReference type="Pfam" id="PF23892"/>
    </source>
</evidence>
<dbReference type="InterPro" id="IPR011990">
    <property type="entry name" value="TPR-like_helical_dom_sf"/>
</dbReference>
<dbReference type="Gene3D" id="1.25.40.10">
    <property type="entry name" value="Tetratricopeptide repeat domain"/>
    <property type="match status" value="1"/>
</dbReference>
<dbReference type="Pfam" id="PF23914">
    <property type="entry name" value="TPR_CcmH_CycH"/>
    <property type="match status" value="1"/>
</dbReference>
<evidence type="ECO:0000256" key="4">
    <source>
        <dbReference type="ARBA" id="ARBA00022803"/>
    </source>
</evidence>
<evidence type="ECO:0000256" key="1">
    <source>
        <dbReference type="ARBA" id="ARBA00004196"/>
    </source>
</evidence>
<keyword evidence="5" id="KW-0472">Membrane</keyword>